<evidence type="ECO:0000256" key="3">
    <source>
        <dbReference type="ARBA" id="ARBA00008725"/>
    </source>
</evidence>
<comment type="caution">
    <text evidence="12">The sequence shown here is derived from an EMBL/GenBank/DDBJ whole genome shotgun (WGS) entry which is preliminary data.</text>
</comment>
<comment type="similarity">
    <text evidence="3 10">Belongs to the PstS family.</text>
</comment>
<evidence type="ECO:0000256" key="4">
    <source>
        <dbReference type="ARBA" id="ARBA00011529"/>
    </source>
</evidence>
<evidence type="ECO:0000256" key="8">
    <source>
        <dbReference type="ARBA" id="ARBA00023139"/>
    </source>
</evidence>
<dbReference type="Pfam" id="PF12849">
    <property type="entry name" value="PBP_like_2"/>
    <property type="match status" value="1"/>
</dbReference>
<gene>
    <name evidence="12" type="ORF">OUY18_00820</name>
</gene>
<dbReference type="EMBL" id="JAPOHA010000001">
    <property type="protein sequence ID" value="MCY1712801.1"/>
    <property type="molecule type" value="Genomic_DNA"/>
</dbReference>
<keyword evidence="9 10" id="KW-0449">Lipoprotein</keyword>
<dbReference type="SUPFAM" id="SSF53850">
    <property type="entry name" value="Periplasmic binding protein-like II"/>
    <property type="match status" value="1"/>
</dbReference>
<evidence type="ECO:0000256" key="1">
    <source>
        <dbReference type="ARBA" id="ARBA00002841"/>
    </source>
</evidence>
<feature type="chain" id="PRO_5045013772" description="Phosphate-binding protein" evidence="10">
    <location>
        <begin position="22"/>
        <end position="292"/>
    </location>
</feature>
<dbReference type="PANTHER" id="PTHR30570">
    <property type="entry name" value="PERIPLASMIC PHOSPHATE BINDING COMPONENT OF PHOSPHATE ABC TRANSPORTER"/>
    <property type="match status" value="1"/>
</dbReference>
<evidence type="ECO:0000256" key="5">
    <source>
        <dbReference type="ARBA" id="ARBA00022448"/>
    </source>
</evidence>
<evidence type="ECO:0000256" key="9">
    <source>
        <dbReference type="ARBA" id="ARBA00023288"/>
    </source>
</evidence>
<dbReference type="PANTHER" id="PTHR30570:SF1">
    <property type="entry name" value="PHOSPHATE-BINDING PROTEIN PSTS"/>
    <property type="match status" value="1"/>
</dbReference>
<comment type="function">
    <text evidence="1">Part of the ABC transporter complex PstSACB involved in phosphate import.</text>
</comment>
<evidence type="ECO:0000256" key="10">
    <source>
        <dbReference type="RuleBase" id="RU367119"/>
    </source>
</evidence>
<evidence type="ECO:0000256" key="7">
    <source>
        <dbReference type="ARBA" id="ARBA00022729"/>
    </source>
</evidence>
<evidence type="ECO:0000259" key="11">
    <source>
        <dbReference type="Pfam" id="PF12849"/>
    </source>
</evidence>
<evidence type="ECO:0000256" key="6">
    <source>
        <dbReference type="ARBA" id="ARBA00022592"/>
    </source>
</evidence>
<accession>A0ABT4BPI3</accession>
<comment type="subunit">
    <text evidence="4 10">The complex is composed of two ATP-binding proteins (PstB), two transmembrane proteins (PstC and PstA) and a solute-binding protein (PstS).</text>
</comment>
<dbReference type="InterPro" id="IPR050811">
    <property type="entry name" value="Phosphate_ABC_transporter"/>
</dbReference>
<dbReference type="PROSITE" id="PS51257">
    <property type="entry name" value="PROKAR_LIPOPROTEIN"/>
    <property type="match status" value="1"/>
</dbReference>
<feature type="domain" description="PBP" evidence="11">
    <location>
        <begin position="45"/>
        <end position="278"/>
    </location>
</feature>
<proteinExistence type="inferred from homology"/>
<sequence length="292" mass="30568">MRKILSAVLSAAILCSAFVGCSSEIQGTTSVNSSPKTSATGNASADTANLSGKLTLNGSTSMAKVCQALGEAFQAKYPDVTVEKGGTGSGDAAKAVSAGTALIGDLSRNMKPEEKPGDYEIVPIAIDGIAIVVHKDNTVSGLSSDQIAKIFTGEITNWKDVGGDDRKITVLGREAASGTRDGFESIFKCAKKCKYAAELSSTGEVVNKIGNDRGSIGYVSLDSLNNSIKAVDIDHVKVNEENIVNGTYKAQRPFIEIYKKGTDSDLVKAWFAFVQSDEGKAVIKKAGLVTVK</sequence>
<protein>
    <recommendedName>
        <fullName evidence="10">Phosphate-binding protein</fullName>
    </recommendedName>
</protein>
<organism evidence="12 13">
    <name type="scientific">Caproiciproducens galactitolivorans</name>
    <dbReference type="NCBI Taxonomy" id="642589"/>
    <lineage>
        <taxon>Bacteria</taxon>
        <taxon>Bacillati</taxon>
        <taxon>Bacillota</taxon>
        <taxon>Clostridia</taxon>
        <taxon>Eubacteriales</taxon>
        <taxon>Acutalibacteraceae</taxon>
        <taxon>Caproiciproducens</taxon>
    </lineage>
</organism>
<dbReference type="InterPro" id="IPR024370">
    <property type="entry name" value="PBP_domain"/>
</dbReference>
<keyword evidence="5 10" id="KW-0813">Transport</keyword>
<comment type="function">
    <text evidence="10">Involved in the system for phosphate transport across the cytoplasmic membrane.</text>
</comment>
<comment type="subcellular location">
    <subcellularLocation>
        <location evidence="2 10">Cell membrane</location>
        <topology evidence="2 10">Lipid-anchor</topology>
    </subcellularLocation>
</comment>
<dbReference type="InterPro" id="IPR011862">
    <property type="entry name" value="Phos-bd"/>
</dbReference>
<evidence type="ECO:0000256" key="2">
    <source>
        <dbReference type="ARBA" id="ARBA00004193"/>
    </source>
</evidence>
<evidence type="ECO:0000313" key="12">
    <source>
        <dbReference type="EMBL" id="MCY1712801.1"/>
    </source>
</evidence>
<keyword evidence="10" id="KW-0472">Membrane</keyword>
<evidence type="ECO:0000313" key="13">
    <source>
        <dbReference type="Proteomes" id="UP001082703"/>
    </source>
</evidence>
<dbReference type="RefSeq" id="WP_268056810.1">
    <property type="nucleotide sequence ID" value="NZ_JAPOHA010000001.1"/>
</dbReference>
<dbReference type="Gene3D" id="3.40.190.10">
    <property type="entry name" value="Periplasmic binding protein-like II"/>
    <property type="match status" value="2"/>
</dbReference>
<keyword evidence="7 10" id="KW-0732">Signal</keyword>
<name>A0ABT4BPI3_9FIRM</name>
<keyword evidence="8 10" id="KW-0564">Palmitate</keyword>
<feature type="signal peptide" evidence="10">
    <location>
        <begin position="1"/>
        <end position="21"/>
    </location>
</feature>
<reference evidence="12 13" key="1">
    <citation type="submission" date="2022-11" db="EMBL/GenBank/DDBJ databases">
        <authorList>
            <person name="Caiyu Z."/>
        </authorList>
    </citation>
    <scope>NUCLEOTIDE SEQUENCE [LARGE SCALE GENOMIC DNA]</scope>
    <source>
        <strain evidence="12 13">YR-4</strain>
    </source>
</reference>
<keyword evidence="13" id="KW-1185">Reference proteome</keyword>
<dbReference type="NCBIfam" id="TIGR02136">
    <property type="entry name" value="ptsS_2"/>
    <property type="match status" value="1"/>
</dbReference>
<keyword evidence="10" id="KW-1003">Cell membrane</keyword>
<dbReference type="CDD" id="cd13653">
    <property type="entry name" value="PBP2_phosphate_like_1"/>
    <property type="match status" value="1"/>
</dbReference>
<dbReference type="Proteomes" id="UP001082703">
    <property type="component" value="Unassembled WGS sequence"/>
</dbReference>
<keyword evidence="6 10" id="KW-0592">Phosphate transport</keyword>